<evidence type="ECO:0000256" key="1">
    <source>
        <dbReference type="ARBA" id="ARBA00022679"/>
    </source>
</evidence>
<dbReference type="Proteomes" id="UP000053797">
    <property type="component" value="Unassembled WGS sequence"/>
</dbReference>
<evidence type="ECO:0000313" key="4">
    <source>
        <dbReference type="EMBL" id="KSU47908.1"/>
    </source>
</evidence>
<gene>
    <name evidence="4" type="ORF">AS033_14715</name>
</gene>
<accession>A0A0V8GC94</accession>
<dbReference type="Pfam" id="PF00583">
    <property type="entry name" value="Acetyltransf_1"/>
    <property type="match status" value="1"/>
</dbReference>
<evidence type="ECO:0000313" key="5">
    <source>
        <dbReference type="Proteomes" id="UP000053797"/>
    </source>
</evidence>
<dbReference type="AlphaFoldDB" id="A0A0V8GC94"/>
<dbReference type="InterPro" id="IPR016181">
    <property type="entry name" value="Acyl_CoA_acyltransferase"/>
</dbReference>
<comment type="caution">
    <text evidence="4">The sequence shown here is derived from an EMBL/GenBank/DDBJ whole genome shotgun (WGS) entry which is preliminary data.</text>
</comment>
<dbReference type="InterPro" id="IPR050832">
    <property type="entry name" value="Bact_Acetyltransf"/>
</dbReference>
<dbReference type="PROSITE" id="PS51186">
    <property type="entry name" value="GNAT"/>
    <property type="match status" value="1"/>
</dbReference>
<feature type="domain" description="N-acetyltransferase" evidence="3">
    <location>
        <begin position="1"/>
        <end position="162"/>
    </location>
</feature>
<dbReference type="PANTHER" id="PTHR43877">
    <property type="entry name" value="AMINOALKYLPHOSPHONATE N-ACETYLTRANSFERASE-RELATED-RELATED"/>
    <property type="match status" value="1"/>
</dbReference>
<organism evidence="4 5">
    <name type="scientific">Exiguobacterium indicum</name>
    <dbReference type="NCBI Taxonomy" id="296995"/>
    <lineage>
        <taxon>Bacteria</taxon>
        <taxon>Bacillati</taxon>
        <taxon>Bacillota</taxon>
        <taxon>Bacilli</taxon>
        <taxon>Bacillales</taxon>
        <taxon>Bacillales Family XII. Incertae Sedis</taxon>
        <taxon>Exiguobacterium</taxon>
    </lineage>
</organism>
<dbReference type="SUPFAM" id="SSF55729">
    <property type="entry name" value="Acyl-CoA N-acyltransferases (Nat)"/>
    <property type="match status" value="1"/>
</dbReference>
<dbReference type="OrthoDB" id="9805924at2"/>
<name>A0A0V8GC94_9BACL</name>
<dbReference type="RefSeq" id="WP_058265910.1">
    <property type="nucleotide sequence ID" value="NZ_FMYN01000006.1"/>
</dbReference>
<protein>
    <recommendedName>
        <fullName evidence="3">N-acetyltransferase domain-containing protein</fullName>
    </recommendedName>
</protein>
<evidence type="ECO:0000256" key="2">
    <source>
        <dbReference type="ARBA" id="ARBA00023315"/>
    </source>
</evidence>
<evidence type="ECO:0000259" key="3">
    <source>
        <dbReference type="PROSITE" id="PS51186"/>
    </source>
</evidence>
<proteinExistence type="predicted"/>
<sequence length="162" mass="18402">MNIRTARPDDFQALIPLFQQIHDQHVALRPDHYRPHEMPVSEDLYLSQLENPDYALLVAEQDGLAGVIVLKEDFVEGSGFVFDMHYLRVISLVVADTHQKQGVGRRLMQAAYAHAETIGCDKIELGVDDANQEAIVFYETLGMAVRSRRMEWNVTSSRETTT</sequence>
<dbReference type="PANTHER" id="PTHR43877:SF2">
    <property type="entry name" value="AMINOALKYLPHOSPHONATE N-ACETYLTRANSFERASE-RELATED"/>
    <property type="match status" value="1"/>
</dbReference>
<dbReference type="InterPro" id="IPR000182">
    <property type="entry name" value="GNAT_dom"/>
</dbReference>
<dbReference type="CDD" id="cd04301">
    <property type="entry name" value="NAT_SF"/>
    <property type="match status" value="1"/>
</dbReference>
<keyword evidence="1" id="KW-0808">Transferase</keyword>
<dbReference type="GO" id="GO:0016747">
    <property type="term" value="F:acyltransferase activity, transferring groups other than amino-acyl groups"/>
    <property type="evidence" value="ECO:0007669"/>
    <property type="project" value="InterPro"/>
</dbReference>
<keyword evidence="2" id="KW-0012">Acyltransferase</keyword>
<reference evidence="4 5" key="1">
    <citation type="journal article" date="2015" name="Int. J. Syst. Evol. Microbiol.">
        <title>Exiguobacterium enclense sp. nov., isolated from sediment.</title>
        <authorList>
            <person name="Dastager S.G."/>
            <person name="Mawlankar R."/>
            <person name="Sonalkar V.V."/>
            <person name="Thorat M.N."/>
            <person name="Mual P."/>
            <person name="Verma A."/>
            <person name="Krishnamurthi S."/>
            <person name="Tang S.K."/>
            <person name="Li W.J."/>
        </authorList>
    </citation>
    <scope>NUCLEOTIDE SEQUENCE [LARGE SCALE GENOMIC DNA]</scope>
    <source>
        <strain evidence="4 5">NIO-1109</strain>
    </source>
</reference>
<dbReference type="EMBL" id="LNQL01000006">
    <property type="protein sequence ID" value="KSU47908.1"/>
    <property type="molecule type" value="Genomic_DNA"/>
</dbReference>
<dbReference type="Gene3D" id="3.40.630.30">
    <property type="match status" value="1"/>
</dbReference>